<evidence type="ECO:0000313" key="2">
    <source>
        <dbReference type="Proteomes" id="UP000037035"/>
    </source>
</evidence>
<protein>
    <submittedName>
        <fullName evidence="1">Uncharacterized protein</fullName>
    </submittedName>
</protein>
<reference evidence="1 2" key="1">
    <citation type="submission" date="2015-08" db="EMBL/GenBank/DDBJ databases">
        <title>Next Generation Sequencing and Analysis of the Genome of Puccinia sorghi L Schw, the Causal Agent of Maize Common Rust.</title>
        <authorList>
            <person name="Rochi L."/>
            <person name="Burguener G."/>
            <person name="Darino M."/>
            <person name="Turjanski A."/>
            <person name="Kreff E."/>
            <person name="Dieguez M.J."/>
            <person name="Sacco F."/>
        </authorList>
    </citation>
    <scope>NUCLEOTIDE SEQUENCE [LARGE SCALE GENOMIC DNA]</scope>
    <source>
        <strain evidence="1 2">RO10H11247</strain>
    </source>
</reference>
<comment type="caution">
    <text evidence="1">The sequence shown here is derived from an EMBL/GenBank/DDBJ whole genome shotgun (WGS) entry which is preliminary data.</text>
</comment>
<dbReference type="OrthoDB" id="3233403at2759"/>
<dbReference type="AlphaFoldDB" id="A0A0L6UQC9"/>
<dbReference type="EMBL" id="LAVV01009537">
    <property type="protein sequence ID" value="KNZ50427.1"/>
    <property type="molecule type" value="Genomic_DNA"/>
</dbReference>
<organism evidence="1 2">
    <name type="scientific">Puccinia sorghi</name>
    <dbReference type="NCBI Taxonomy" id="27349"/>
    <lineage>
        <taxon>Eukaryota</taxon>
        <taxon>Fungi</taxon>
        <taxon>Dikarya</taxon>
        <taxon>Basidiomycota</taxon>
        <taxon>Pucciniomycotina</taxon>
        <taxon>Pucciniomycetes</taxon>
        <taxon>Pucciniales</taxon>
        <taxon>Pucciniaceae</taxon>
        <taxon>Puccinia</taxon>
    </lineage>
</organism>
<sequence length="175" mass="20331">MEDSAYDSSSDEETDEDYDETLEAIDYIEDKEQALLAIHLQHYIAPRKAIEKAPLSREFQMSREHFWKLCEIFGNDELFQNDSNHPQCPVKEKMMTKLKRLGCFGNGASVGMSANFFSDWRRNTLKDRYVKRPNEEEHLEVQAEFEEVVFRGCVGLIDGSLMLLQNCLEKDGSDY</sequence>
<evidence type="ECO:0000313" key="1">
    <source>
        <dbReference type="EMBL" id="KNZ50427.1"/>
    </source>
</evidence>
<keyword evidence="2" id="KW-1185">Reference proteome</keyword>
<gene>
    <name evidence="1" type="ORF">VP01_4431g1</name>
</gene>
<dbReference type="Proteomes" id="UP000037035">
    <property type="component" value="Unassembled WGS sequence"/>
</dbReference>
<accession>A0A0L6UQC9</accession>
<name>A0A0L6UQC9_9BASI</name>
<proteinExistence type="predicted"/>
<dbReference type="VEuPathDB" id="FungiDB:VP01_4431g1"/>